<accession>A0A6A6AVD6</accession>
<evidence type="ECO:0000313" key="3">
    <source>
        <dbReference type="Proteomes" id="UP000799438"/>
    </source>
</evidence>
<protein>
    <submittedName>
        <fullName evidence="2">Uncharacterized protein</fullName>
    </submittedName>
</protein>
<keyword evidence="3" id="KW-1185">Reference proteome</keyword>
<dbReference type="RefSeq" id="XP_033390897.1">
    <property type="nucleotide sequence ID" value="XM_033537751.1"/>
</dbReference>
<evidence type="ECO:0000313" key="2">
    <source>
        <dbReference type="EMBL" id="KAF2135178.1"/>
    </source>
</evidence>
<dbReference type="EMBL" id="ML995689">
    <property type="protein sequence ID" value="KAF2135112.1"/>
    <property type="molecule type" value="Genomic_DNA"/>
</dbReference>
<gene>
    <name evidence="2" type="ORF">K452DRAFT_239838</name>
    <name evidence="1" type="ORF">K452DRAFT_239947</name>
</gene>
<dbReference type="AlphaFoldDB" id="A0A6A6AVD6"/>
<proteinExistence type="predicted"/>
<dbReference type="Proteomes" id="UP000799438">
    <property type="component" value="Unassembled WGS sequence"/>
</dbReference>
<feature type="non-terminal residue" evidence="2">
    <location>
        <position position="1"/>
    </location>
</feature>
<evidence type="ECO:0000313" key="1">
    <source>
        <dbReference type="EMBL" id="KAF2135112.1"/>
    </source>
</evidence>
<dbReference type="GeneID" id="54295247"/>
<dbReference type="EMBL" id="ML995642">
    <property type="protein sequence ID" value="KAF2135178.1"/>
    <property type="molecule type" value="Genomic_DNA"/>
</dbReference>
<sequence>LVQPHIAFRLQFGTRSFRRSPEFDSFTRNRDIPHLIAGEPYVEIDRIWPV</sequence>
<reference evidence="2" key="1">
    <citation type="journal article" date="2020" name="Stud. Mycol.">
        <title>101 Dothideomycetes genomes: a test case for predicting lifestyles and emergence of pathogens.</title>
        <authorList>
            <person name="Haridas S."/>
            <person name="Albert R."/>
            <person name="Binder M."/>
            <person name="Bloem J."/>
            <person name="Labutti K."/>
            <person name="Salamov A."/>
            <person name="Andreopoulos B."/>
            <person name="Baker S."/>
            <person name="Barry K."/>
            <person name="Bills G."/>
            <person name="Bluhm B."/>
            <person name="Cannon C."/>
            <person name="Castanera R."/>
            <person name="Culley D."/>
            <person name="Daum C."/>
            <person name="Ezra D."/>
            <person name="Gonzalez J."/>
            <person name="Henrissat B."/>
            <person name="Kuo A."/>
            <person name="Liang C."/>
            <person name="Lipzen A."/>
            <person name="Lutzoni F."/>
            <person name="Magnuson J."/>
            <person name="Mondo S."/>
            <person name="Nolan M."/>
            <person name="Ohm R."/>
            <person name="Pangilinan J."/>
            <person name="Park H.-J."/>
            <person name="Ramirez L."/>
            <person name="Alfaro M."/>
            <person name="Sun H."/>
            <person name="Tritt A."/>
            <person name="Yoshinaga Y."/>
            <person name="Zwiers L.-H."/>
            <person name="Turgeon B."/>
            <person name="Goodwin S."/>
            <person name="Spatafora J."/>
            <person name="Crous P."/>
            <person name="Grigoriev I."/>
        </authorList>
    </citation>
    <scope>NUCLEOTIDE SEQUENCE</scope>
    <source>
        <strain evidence="2">CBS 121167</strain>
    </source>
</reference>
<name>A0A6A6AVD6_9PEZI</name>
<organism evidence="2 3">
    <name type="scientific">Aplosporella prunicola CBS 121167</name>
    <dbReference type="NCBI Taxonomy" id="1176127"/>
    <lineage>
        <taxon>Eukaryota</taxon>
        <taxon>Fungi</taxon>
        <taxon>Dikarya</taxon>
        <taxon>Ascomycota</taxon>
        <taxon>Pezizomycotina</taxon>
        <taxon>Dothideomycetes</taxon>
        <taxon>Dothideomycetes incertae sedis</taxon>
        <taxon>Botryosphaeriales</taxon>
        <taxon>Aplosporellaceae</taxon>
        <taxon>Aplosporella</taxon>
    </lineage>
</organism>